<proteinExistence type="predicted"/>
<evidence type="ECO:0000256" key="1">
    <source>
        <dbReference type="SAM" id="Phobius"/>
    </source>
</evidence>
<name>A0AAW6UDX3_9MOLU</name>
<keyword evidence="1" id="KW-0812">Transmembrane</keyword>
<dbReference type="Proteomes" id="UP001431532">
    <property type="component" value="Unassembled WGS sequence"/>
</dbReference>
<organism evidence="2 3">
    <name type="scientific">Peloplasma aerotolerans</name>
    <dbReference type="NCBI Taxonomy" id="3044389"/>
    <lineage>
        <taxon>Bacteria</taxon>
        <taxon>Bacillati</taxon>
        <taxon>Mycoplasmatota</taxon>
        <taxon>Mollicutes</taxon>
        <taxon>Acholeplasmatales</taxon>
        <taxon>Acholeplasmataceae</taxon>
        <taxon>Peloplasma</taxon>
    </lineage>
</organism>
<protein>
    <submittedName>
        <fullName evidence="2">Uncharacterized protein</fullName>
    </submittedName>
</protein>
<dbReference type="AlphaFoldDB" id="A0AAW6UDX3"/>
<feature type="transmembrane region" description="Helical" evidence="1">
    <location>
        <begin position="7"/>
        <end position="28"/>
    </location>
</feature>
<comment type="caution">
    <text evidence="2">The sequence shown here is derived from an EMBL/GenBank/DDBJ whole genome shotgun (WGS) entry which is preliminary data.</text>
</comment>
<accession>A0AAW6UDX3</accession>
<reference evidence="2" key="1">
    <citation type="submission" date="2023-05" db="EMBL/GenBank/DDBJ databases">
        <title>Mariniplasma microaerophilum sp. nov., a novel anaerobic mollicute isolated from terrestrial mud volcano, Taman Peninsula, Russia.</title>
        <authorList>
            <person name="Khomyakova M.A."/>
            <person name="Merkel A.Y."/>
            <person name="Slobodkin A.I."/>
        </authorList>
    </citation>
    <scope>NUCLEOTIDE SEQUENCE</scope>
    <source>
        <strain evidence="2">M4Ah</strain>
    </source>
</reference>
<evidence type="ECO:0000313" key="3">
    <source>
        <dbReference type="Proteomes" id="UP001431532"/>
    </source>
</evidence>
<evidence type="ECO:0000313" key="2">
    <source>
        <dbReference type="EMBL" id="MDI6453819.1"/>
    </source>
</evidence>
<dbReference type="EMBL" id="JASCXW010000086">
    <property type="protein sequence ID" value="MDI6453819.1"/>
    <property type="molecule type" value="Genomic_DNA"/>
</dbReference>
<keyword evidence="1" id="KW-1133">Transmembrane helix</keyword>
<gene>
    <name evidence="2" type="ORF">QJ521_09665</name>
</gene>
<feature type="transmembrane region" description="Helical" evidence="1">
    <location>
        <begin position="72"/>
        <end position="94"/>
    </location>
</feature>
<dbReference type="RefSeq" id="WP_282840277.1">
    <property type="nucleotide sequence ID" value="NZ_JASCXW010000086.1"/>
</dbReference>
<keyword evidence="3" id="KW-1185">Reference proteome</keyword>
<sequence length="95" mass="10551">MKKTTKVLGFISLFFAVFSALMLGQFLFGTASGDWSDLGFFLIAIIFAIAAVILTIPFLFIIFKVKIRDMKFYFFSHLSLIVVSALTIAIALSIT</sequence>
<feature type="transmembrane region" description="Helical" evidence="1">
    <location>
        <begin position="40"/>
        <end position="63"/>
    </location>
</feature>
<keyword evidence="1" id="KW-0472">Membrane</keyword>